<reference evidence="2" key="2">
    <citation type="submission" date="2022-01" db="EMBL/GenBank/DDBJ databases">
        <authorList>
            <person name="Yamashiro T."/>
            <person name="Shiraishi A."/>
            <person name="Satake H."/>
            <person name="Nakayama K."/>
        </authorList>
    </citation>
    <scope>NUCLEOTIDE SEQUENCE</scope>
</reference>
<accession>A0ABQ4XDP5</accession>
<evidence type="ECO:0000313" key="3">
    <source>
        <dbReference type="Proteomes" id="UP001151760"/>
    </source>
</evidence>
<gene>
    <name evidence="2" type="ORF">Tco_0677642</name>
</gene>
<protein>
    <submittedName>
        <fullName evidence="2">Uncharacterized protein</fullName>
    </submittedName>
</protein>
<feature type="region of interest" description="Disordered" evidence="1">
    <location>
        <begin position="203"/>
        <end position="227"/>
    </location>
</feature>
<organism evidence="2 3">
    <name type="scientific">Tanacetum coccineum</name>
    <dbReference type="NCBI Taxonomy" id="301880"/>
    <lineage>
        <taxon>Eukaryota</taxon>
        <taxon>Viridiplantae</taxon>
        <taxon>Streptophyta</taxon>
        <taxon>Embryophyta</taxon>
        <taxon>Tracheophyta</taxon>
        <taxon>Spermatophyta</taxon>
        <taxon>Magnoliopsida</taxon>
        <taxon>eudicotyledons</taxon>
        <taxon>Gunneridae</taxon>
        <taxon>Pentapetalae</taxon>
        <taxon>asterids</taxon>
        <taxon>campanulids</taxon>
        <taxon>Asterales</taxon>
        <taxon>Asteraceae</taxon>
        <taxon>Asteroideae</taxon>
        <taxon>Anthemideae</taxon>
        <taxon>Anthemidinae</taxon>
        <taxon>Tanacetum</taxon>
    </lineage>
</organism>
<evidence type="ECO:0000313" key="2">
    <source>
        <dbReference type="EMBL" id="GJS63078.1"/>
    </source>
</evidence>
<evidence type="ECO:0000256" key="1">
    <source>
        <dbReference type="SAM" id="MobiDB-lite"/>
    </source>
</evidence>
<reference evidence="2" key="1">
    <citation type="journal article" date="2022" name="Int. J. Mol. Sci.">
        <title>Draft Genome of Tanacetum Coccineum: Genomic Comparison of Closely Related Tanacetum-Family Plants.</title>
        <authorList>
            <person name="Yamashiro T."/>
            <person name="Shiraishi A."/>
            <person name="Nakayama K."/>
            <person name="Satake H."/>
        </authorList>
    </citation>
    <scope>NUCLEOTIDE SEQUENCE</scope>
</reference>
<dbReference type="Proteomes" id="UP001151760">
    <property type="component" value="Unassembled WGS sequence"/>
</dbReference>
<sequence length="227" mass="24635">MELEERTIELDEGQARSNPIKIAESQAPPELEHMEEDQAISNPGKSHVAQAGPNPEPIHEDFIATIYSSVHENLKFTIEEKVHIENPPNSSGTLSSMKNLEDTFTFGDQFLNDKSTEDESGKAIVETEVESMVTVPIHQASSSVPPLSTPIIDLSPPKPVSPPVQELIITATTATTTTLLPAPPPPPQSTTDLELATRISALEKRSADSEQKNQIQDKTTKALASKV</sequence>
<proteinExistence type="predicted"/>
<feature type="region of interest" description="Disordered" evidence="1">
    <location>
        <begin position="1"/>
        <end position="59"/>
    </location>
</feature>
<name>A0ABQ4XDP5_9ASTR</name>
<comment type="caution">
    <text evidence="2">The sequence shown here is derived from an EMBL/GenBank/DDBJ whole genome shotgun (WGS) entry which is preliminary data.</text>
</comment>
<keyword evidence="3" id="KW-1185">Reference proteome</keyword>
<dbReference type="EMBL" id="BQNB010009405">
    <property type="protein sequence ID" value="GJS63078.1"/>
    <property type="molecule type" value="Genomic_DNA"/>
</dbReference>